<evidence type="ECO:0000313" key="4">
    <source>
        <dbReference type="Proteomes" id="UP000578531"/>
    </source>
</evidence>
<dbReference type="PROSITE" id="PS01159">
    <property type="entry name" value="WW_DOMAIN_1"/>
    <property type="match status" value="1"/>
</dbReference>
<dbReference type="InterPro" id="IPR036020">
    <property type="entry name" value="WW_dom_sf"/>
</dbReference>
<dbReference type="PROSITE" id="PS50020">
    <property type="entry name" value="WW_DOMAIN_2"/>
    <property type="match status" value="1"/>
</dbReference>
<dbReference type="Gene3D" id="2.20.70.10">
    <property type="match status" value="1"/>
</dbReference>
<proteinExistence type="predicted"/>
<feature type="domain" description="WW" evidence="2">
    <location>
        <begin position="13"/>
        <end position="47"/>
    </location>
</feature>
<dbReference type="Pfam" id="PF00397">
    <property type="entry name" value="WW"/>
    <property type="match status" value="1"/>
</dbReference>
<dbReference type="RefSeq" id="XP_037161613.1">
    <property type="nucleotide sequence ID" value="XM_037311457.1"/>
</dbReference>
<keyword evidence="4" id="KW-1185">Reference proteome</keyword>
<dbReference type="OrthoDB" id="2530521at2759"/>
<comment type="caution">
    <text evidence="3">The sequence shown here is derived from an EMBL/GenBank/DDBJ whole genome shotgun (WGS) entry which is preliminary data.</text>
</comment>
<dbReference type="CDD" id="cd00201">
    <property type="entry name" value="WW"/>
    <property type="match status" value="1"/>
</dbReference>
<sequence length="332" mass="34832">MADFIPPSGPPPPKVPEGWKAQWNDQYKEWFYVNIHTKQSTWDRPTSPVYPTAAGAPPGPPPSYPGAGNTTAGGSSTYPAGAGANTYPPEKGLGSNNPYGGPQGASSHQDLDEDARYAQQLQAEEDARARAAGRPTSSEALDRGESDSYYQGGAQQGGAYGQGQGQSPSYDAQQLPPRDAGKKGGLGGFLSKLGGRHNQPQQSPYGQQGGLRSAGVRWAAAGVRPAGLWAAAAGVRRPSVRRVSAAGVRRRIWRTASGRVWWVCSSSRLRRRDMGWGPVGERRWGWEEDCWVGCCLVKRWMGVMEVVMGATGGGGDGGGGGGDDGGGGGGDF</sequence>
<feature type="compositionally biased region" description="Low complexity" evidence="1">
    <location>
        <begin position="189"/>
        <end position="206"/>
    </location>
</feature>
<gene>
    <name evidence="3" type="ORF">HO173_009567</name>
</gene>
<dbReference type="GeneID" id="59291218"/>
<organism evidence="3 4">
    <name type="scientific">Letharia columbiana</name>
    <dbReference type="NCBI Taxonomy" id="112416"/>
    <lineage>
        <taxon>Eukaryota</taxon>
        <taxon>Fungi</taxon>
        <taxon>Dikarya</taxon>
        <taxon>Ascomycota</taxon>
        <taxon>Pezizomycotina</taxon>
        <taxon>Lecanoromycetes</taxon>
        <taxon>OSLEUM clade</taxon>
        <taxon>Lecanoromycetidae</taxon>
        <taxon>Lecanorales</taxon>
        <taxon>Lecanorineae</taxon>
        <taxon>Parmeliaceae</taxon>
        <taxon>Letharia</taxon>
    </lineage>
</organism>
<name>A0A8H6FP98_9LECA</name>
<feature type="compositionally biased region" description="Gly residues" evidence="1">
    <location>
        <begin position="154"/>
        <end position="164"/>
    </location>
</feature>
<evidence type="ECO:0000259" key="2">
    <source>
        <dbReference type="PROSITE" id="PS50020"/>
    </source>
</evidence>
<dbReference type="AlphaFoldDB" id="A0A8H6FP98"/>
<dbReference type="Proteomes" id="UP000578531">
    <property type="component" value="Unassembled WGS sequence"/>
</dbReference>
<accession>A0A8H6FP98</accession>
<feature type="compositionally biased region" description="Polar residues" evidence="1">
    <location>
        <begin position="94"/>
        <end position="108"/>
    </location>
</feature>
<feature type="region of interest" description="Disordered" evidence="1">
    <location>
        <begin position="38"/>
        <end position="210"/>
    </location>
</feature>
<dbReference type="EMBL" id="JACCJC010000050">
    <property type="protein sequence ID" value="KAF6232184.1"/>
    <property type="molecule type" value="Genomic_DNA"/>
</dbReference>
<evidence type="ECO:0000313" key="3">
    <source>
        <dbReference type="EMBL" id="KAF6232184.1"/>
    </source>
</evidence>
<protein>
    <recommendedName>
        <fullName evidence="2">WW domain-containing protein</fullName>
    </recommendedName>
</protein>
<reference evidence="3 4" key="1">
    <citation type="journal article" date="2020" name="Genomics">
        <title>Complete, high-quality genomes from long-read metagenomic sequencing of two wolf lichen thalli reveals enigmatic genome architecture.</title>
        <authorList>
            <person name="McKenzie S.K."/>
            <person name="Walston R.F."/>
            <person name="Allen J.L."/>
        </authorList>
    </citation>
    <scope>NUCLEOTIDE SEQUENCE [LARGE SCALE GENOMIC DNA]</scope>
    <source>
        <strain evidence="3">WasteWater2</strain>
    </source>
</reference>
<dbReference type="SUPFAM" id="SSF51045">
    <property type="entry name" value="WW domain"/>
    <property type="match status" value="1"/>
</dbReference>
<evidence type="ECO:0000256" key="1">
    <source>
        <dbReference type="SAM" id="MobiDB-lite"/>
    </source>
</evidence>
<dbReference type="SMART" id="SM00456">
    <property type="entry name" value="WW"/>
    <property type="match status" value="1"/>
</dbReference>
<feature type="compositionally biased region" description="Low complexity" evidence="1">
    <location>
        <begin position="65"/>
        <end position="77"/>
    </location>
</feature>
<feature type="region of interest" description="Disordered" evidence="1">
    <location>
        <begin position="312"/>
        <end position="332"/>
    </location>
</feature>
<dbReference type="InterPro" id="IPR001202">
    <property type="entry name" value="WW_dom"/>
</dbReference>
<feature type="region of interest" description="Disordered" evidence="1">
    <location>
        <begin position="1"/>
        <end position="20"/>
    </location>
</feature>